<dbReference type="RefSeq" id="XP_018290581.1">
    <property type="nucleotide sequence ID" value="XM_018439744.1"/>
</dbReference>
<feature type="domain" description="Protein kinase" evidence="13">
    <location>
        <begin position="87"/>
        <end position="383"/>
    </location>
</feature>
<dbReference type="InParanoid" id="A0A163ACE0"/>
<protein>
    <recommendedName>
        <fullName evidence="2">dual-specificity kinase</fullName>
        <ecNumber evidence="2">2.7.12.1</ecNumber>
    </recommendedName>
</protein>
<dbReference type="Pfam" id="PF00069">
    <property type="entry name" value="Pkinase"/>
    <property type="match status" value="1"/>
</dbReference>
<reference evidence="15" key="1">
    <citation type="submission" date="2015-06" db="EMBL/GenBank/DDBJ databases">
        <title>Expansion of signal transduction pathways in fungi by whole-genome duplication.</title>
        <authorList>
            <consortium name="DOE Joint Genome Institute"/>
            <person name="Corrochano L.M."/>
            <person name="Kuo A."/>
            <person name="Marcet-Houben M."/>
            <person name="Polaino S."/>
            <person name="Salamov A."/>
            <person name="Villalobos J.M."/>
            <person name="Alvarez M.I."/>
            <person name="Avalos J."/>
            <person name="Benito E.P."/>
            <person name="Benoit I."/>
            <person name="Burger G."/>
            <person name="Camino L.P."/>
            <person name="Canovas D."/>
            <person name="Cerda-Olmedo E."/>
            <person name="Cheng J.-F."/>
            <person name="Dominguez A."/>
            <person name="Elias M."/>
            <person name="Eslava A.P."/>
            <person name="Glaser F."/>
            <person name="Grimwood J."/>
            <person name="Gutierrez G."/>
            <person name="Heitman J."/>
            <person name="Henrissat B."/>
            <person name="Iturriaga E.A."/>
            <person name="Lang B.F."/>
            <person name="Lavin J.L."/>
            <person name="Lee S."/>
            <person name="Li W."/>
            <person name="Lindquist E."/>
            <person name="Lopez-Garcia S."/>
            <person name="Luque E.M."/>
            <person name="Marcos A.T."/>
            <person name="Martin J."/>
            <person name="McCluskey K."/>
            <person name="Medina H.R."/>
            <person name="Miralles-Duran A."/>
            <person name="Miyazaki A."/>
            <person name="Munoz-Torres E."/>
            <person name="Oguiza J.A."/>
            <person name="Ohm R."/>
            <person name="Olmedo M."/>
            <person name="Orejas M."/>
            <person name="Ortiz-Castellanos L."/>
            <person name="Pisabarro A.G."/>
            <person name="Rodriguez-Romero J."/>
            <person name="Ruiz-Herrera J."/>
            <person name="Ruiz-Vazquez R."/>
            <person name="Sanz C."/>
            <person name="Schackwitz W."/>
            <person name="Schmutz J."/>
            <person name="Shahriari M."/>
            <person name="Shelest E."/>
            <person name="Silva-Franco F."/>
            <person name="Soanes D."/>
            <person name="Syed K."/>
            <person name="Tagua V.G."/>
            <person name="Talbot N.J."/>
            <person name="Thon M."/>
            <person name="De vries R.P."/>
            <person name="Wiebenga A."/>
            <person name="Yadav J.S."/>
            <person name="Braun E.L."/>
            <person name="Baker S."/>
            <person name="Garre V."/>
            <person name="Horwitz B."/>
            <person name="Torres-Martinez S."/>
            <person name="Idnurm A."/>
            <person name="Herrera-Estrella A."/>
            <person name="Gabaldon T."/>
            <person name="Grigoriev I.V."/>
        </authorList>
    </citation>
    <scope>NUCLEOTIDE SEQUENCE [LARGE SCALE GENOMIC DNA]</scope>
    <source>
        <strain evidence="15">NRRL 1555(-)</strain>
    </source>
</reference>
<dbReference type="Gene3D" id="3.30.10.30">
    <property type="entry name" value="DYRK"/>
    <property type="match status" value="1"/>
</dbReference>
<organism evidence="14 15">
    <name type="scientific">Phycomyces blakesleeanus (strain ATCC 8743b / DSM 1359 / FGSC 10004 / NBRC 33097 / NRRL 1555)</name>
    <dbReference type="NCBI Taxonomy" id="763407"/>
    <lineage>
        <taxon>Eukaryota</taxon>
        <taxon>Fungi</taxon>
        <taxon>Fungi incertae sedis</taxon>
        <taxon>Mucoromycota</taxon>
        <taxon>Mucoromycotina</taxon>
        <taxon>Mucoromycetes</taxon>
        <taxon>Mucorales</taxon>
        <taxon>Phycomycetaceae</taxon>
        <taxon>Phycomyces</taxon>
    </lineage>
</organism>
<dbReference type="CDD" id="cd14210">
    <property type="entry name" value="PKc_DYRK"/>
    <property type="match status" value="1"/>
</dbReference>
<dbReference type="SMART" id="SM00220">
    <property type="entry name" value="S_TKc"/>
    <property type="match status" value="1"/>
</dbReference>
<keyword evidence="6" id="KW-0547">Nucleotide-binding</keyword>
<dbReference type="GO" id="GO:0004712">
    <property type="term" value="F:protein serine/threonine/tyrosine kinase activity"/>
    <property type="evidence" value="ECO:0007669"/>
    <property type="project" value="UniProtKB-EC"/>
</dbReference>
<evidence type="ECO:0000256" key="11">
    <source>
        <dbReference type="ARBA" id="ARBA00051680"/>
    </source>
</evidence>
<dbReference type="InterPro" id="IPR011009">
    <property type="entry name" value="Kinase-like_dom_sf"/>
</dbReference>
<keyword evidence="8" id="KW-0067">ATP-binding</keyword>
<proteinExistence type="inferred from homology"/>
<evidence type="ECO:0000256" key="8">
    <source>
        <dbReference type="ARBA" id="ARBA00022840"/>
    </source>
</evidence>
<dbReference type="GO" id="GO:0005524">
    <property type="term" value="F:ATP binding"/>
    <property type="evidence" value="ECO:0007669"/>
    <property type="project" value="UniProtKB-KW"/>
</dbReference>
<dbReference type="VEuPathDB" id="FungiDB:PHYBLDRAFT_20894"/>
<dbReference type="PANTHER" id="PTHR24058">
    <property type="entry name" value="DUAL SPECIFICITY PROTEIN KINASE"/>
    <property type="match status" value="1"/>
</dbReference>
<evidence type="ECO:0000259" key="13">
    <source>
        <dbReference type="PROSITE" id="PS50011"/>
    </source>
</evidence>
<evidence type="ECO:0000256" key="5">
    <source>
        <dbReference type="ARBA" id="ARBA00022679"/>
    </source>
</evidence>
<evidence type="ECO:0000313" key="14">
    <source>
        <dbReference type="EMBL" id="OAD72541.1"/>
    </source>
</evidence>
<accession>A0A163ACE0</accession>
<comment type="similarity">
    <text evidence="1">Belongs to the protein kinase superfamily. CMGC Ser/Thr protein kinase family. MNB/DYRK subfamily.</text>
</comment>
<comment type="catalytic activity">
    <reaction evidence="9">
        <text>L-seryl-[protein] + ATP = O-phospho-L-seryl-[protein] + ADP + H(+)</text>
        <dbReference type="Rhea" id="RHEA:17989"/>
        <dbReference type="Rhea" id="RHEA-COMP:9863"/>
        <dbReference type="Rhea" id="RHEA-COMP:11604"/>
        <dbReference type="ChEBI" id="CHEBI:15378"/>
        <dbReference type="ChEBI" id="CHEBI:29999"/>
        <dbReference type="ChEBI" id="CHEBI:30616"/>
        <dbReference type="ChEBI" id="CHEBI:83421"/>
        <dbReference type="ChEBI" id="CHEBI:456216"/>
        <dbReference type="EC" id="2.7.12.1"/>
    </reaction>
</comment>
<dbReference type="Proteomes" id="UP000077315">
    <property type="component" value="Unassembled WGS sequence"/>
</dbReference>
<dbReference type="PANTHER" id="PTHR24058:SF22">
    <property type="entry name" value="DUAL SPECIFICITY TYROSINE-PHOSPHORYLATION-REGULATED KINASE 4"/>
    <property type="match status" value="1"/>
</dbReference>
<dbReference type="Gene3D" id="1.10.510.10">
    <property type="entry name" value="Transferase(Phosphotransferase) domain 1"/>
    <property type="match status" value="1"/>
</dbReference>
<dbReference type="GO" id="GO:0005737">
    <property type="term" value="C:cytoplasm"/>
    <property type="evidence" value="ECO:0007669"/>
    <property type="project" value="TreeGrafter"/>
</dbReference>
<evidence type="ECO:0000256" key="9">
    <source>
        <dbReference type="ARBA" id="ARBA00049003"/>
    </source>
</evidence>
<dbReference type="GeneID" id="29000650"/>
<keyword evidence="15" id="KW-1185">Reference proteome</keyword>
<dbReference type="InterPro" id="IPR000719">
    <property type="entry name" value="Prot_kinase_dom"/>
</dbReference>
<dbReference type="InterPro" id="IPR050494">
    <property type="entry name" value="Ser_Thr_dual-spec_kinase"/>
</dbReference>
<dbReference type="InterPro" id="IPR042521">
    <property type="entry name" value="DYRK"/>
</dbReference>
<keyword evidence="7" id="KW-0418">Kinase</keyword>
<dbReference type="STRING" id="763407.A0A163ACE0"/>
<dbReference type="EC" id="2.7.12.1" evidence="2"/>
<dbReference type="OrthoDB" id="9332038at2759"/>
<evidence type="ECO:0000256" key="6">
    <source>
        <dbReference type="ARBA" id="ARBA00022741"/>
    </source>
</evidence>
<name>A0A163ACE0_PHYB8</name>
<dbReference type="EMBL" id="KV440983">
    <property type="protein sequence ID" value="OAD72541.1"/>
    <property type="molecule type" value="Genomic_DNA"/>
</dbReference>
<evidence type="ECO:0000256" key="10">
    <source>
        <dbReference type="ARBA" id="ARBA00049308"/>
    </source>
</evidence>
<evidence type="ECO:0000256" key="4">
    <source>
        <dbReference type="ARBA" id="ARBA00022553"/>
    </source>
</evidence>
<dbReference type="SUPFAM" id="SSF56112">
    <property type="entry name" value="Protein kinase-like (PK-like)"/>
    <property type="match status" value="1"/>
</dbReference>
<dbReference type="PROSITE" id="PS50011">
    <property type="entry name" value="PROTEIN_KINASE_DOM"/>
    <property type="match status" value="1"/>
</dbReference>
<dbReference type="InterPro" id="IPR008271">
    <property type="entry name" value="Ser/Thr_kinase_AS"/>
</dbReference>
<keyword evidence="4" id="KW-0597">Phosphoprotein</keyword>
<evidence type="ECO:0000256" key="12">
    <source>
        <dbReference type="SAM" id="MobiDB-lite"/>
    </source>
</evidence>
<keyword evidence="3" id="KW-0723">Serine/threonine-protein kinase</keyword>
<evidence type="ECO:0000256" key="7">
    <source>
        <dbReference type="ARBA" id="ARBA00022777"/>
    </source>
</evidence>
<dbReference type="GO" id="GO:0005856">
    <property type="term" value="C:cytoskeleton"/>
    <property type="evidence" value="ECO:0007669"/>
    <property type="project" value="TreeGrafter"/>
</dbReference>
<evidence type="ECO:0000256" key="1">
    <source>
        <dbReference type="ARBA" id="ARBA00008867"/>
    </source>
</evidence>
<comment type="catalytic activity">
    <reaction evidence="10">
        <text>L-threonyl-[protein] + ATP = O-phospho-L-threonyl-[protein] + ADP + H(+)</text>
        <dbReference type="Rhea" id="RHEA:46608"/>
        <dbReference type="Rhea" id="RHEA-COMP:11060"/>
        <dbReference type="Rhea" id="RHEA-COMP:11605"/>
        <dbReference type="ChEBI" id="CHEBI:15378"/>
        <dbReference type="ChEBI" id="CHEBI:30013"/>
        <dbReference type="ChEBI" id="CHEBI:30616"/>
        <dbReference type="ChEBI" id="CHEBI:61977"/>
        <dbReference type="ChEBI" id="CHEBI:456216"/>
        <dbReference type="EC" id="2.7.12.1"/>
    </reaction>
</comment>
<gene>
    <name evidence="14" type="ORF">PHYBLDRAFT_20894</name>
</gene>
<dbReference type="AlphaFoldDB" id="A0A163ACE0"/>
<evidence type="ECO:0000313" key="15">
    <source>
        <dbReference type="Proteomes" id="UP000077315"/>
    </source>
</evidence>
<evidence type="ECO:0000256" key="3">
    <source>
        <dbReference type="ARBA" id="ARBA00022527"/>
    </source>
</evidence>
<feature type="region of interest" description="Disordered" evidence="12">
    <location>
        <begin position="380"/>
        <end position="404"/>
    </location>
</feature>
<evidence type="ECO:0000256" key="2">
    <source>
        <dbReference type="ARBA" id="ARBA00013203"/>
    </source>
</evidence>
<comment type="catalytic activity">
    <reaction evidence="11">
        <text>L-tyrosyl-[protein] + ATP = O-phospho-L-tyrosyl-[protein] + ADP + H(+)</text>
        <dbReference type="Rhea" id="RHEA:10596"/>
        <dbReference type="Rhea" id="RHEA-COMP:10136"/>
        <dbReference type="Rhea" id="RHEA-COMP:20101"/>
        <dbReference type="ChEBI" id="CHEBI:15378"/>
        <dbReference type="ChEBI" id="CHEBI:30616"/>
        <dbReference type="ChEBI" id="CHEBI:46858"/>
        <dbReference type="ChEBI" id="CHEBI:61978"/>
        <dbReference type="ChEBI" id="CHEBI:456216"/>
        <dbReference type="EC" id="2.7.12.1"/>
    </reaction>
</comment>
<dbReference type="PROSITE" id="PS00108">
    <property type="entry name" value="PROTEIN_KINASE_ST"/>
    <property type="match status" value="1"/>
</dbReference>
<dbReference type="GO" id="GO:0004674">
    <property type="term" value="F:protein serine/threonine kinase activity"/>
    <property type="evidence" value="ECO:0007669"/>
    <property type="project" value="UniProtKB-KW"/>
</dbReference>
<dbReference type="FunFam" id="1.10.510.10:FF:000380">
    <property type="entry name" value="Serine/threonine-protein kinase ppk15"/>
    <property type="match status" value="1"/>
</dbReference>
<dbReference type="Gene3D" id="3.30.200.20">
    <property type="entry name" value="Phosphorylase Kinase, domain 1"/>
    <property type="match status" value="1"/>
</dbReference>
<sequence length="404" mass="47172">MSAPEHVHQPNNGARAAKTPETILKYYSHRLSVYERQEIKRCDEVYFIGQHSKKHPATPELPNMNYGFDDDAGDYNIVEQDHLGYRYEILEILGQGSFGRVVKCLDHKTGTTQAVKIIRNLKRFHEQARTEVKILQQLVDWDPEDLHHNVRMTDHFYFRNHLCISCECLSINLYEFVKNNGYKGLSLSLIRRFTLQLLQSLSLMYKHGVVHCDLKPENILLKHPSKSNIKVIDFGSSCMHTEQVYSYIQSRFYRSPEIILGMTYNMSIDMWSLGCILAELCTGLPIFPGENEQEQLAYIMEVMGVPERYLIEKSSRKDFFFDIDGNPFIRPNSKGKKRRPNTKTLSHALRCHDVVFLDFIERCLQWDPERRMKPDEALQHEWVTQSTKHRTSSGHASPMPNIYR</sequence>
<keyword evidence="5" id="KW-0808">Transferase</keyword>